<dbReference type="CDD" id="cd23791">
    <property type="entry name" value="UBCc_UBE2C"/>
    <property type="match status" value="1"/>
</dbReference>
<dbReference type="InterPro" id="IPR050113">
    <property type="entry name" value="Ub_conjugating_enzyme"/>
</dbReference>
<dbReference type="Gene3D" id="3.10.110.10">
    <property type="entry name" value="Ubiquitin Conjugating Enzyme"/>
    <property type="match status" value="1"/>
</dbReference>
<dbReference type="Pfam" id="PF00179">
    <property type="entry name" value="UQ_con"/>
    <property type="match status" value="1"/>
</dbReference>
<comment type="caution">
    <text evidence="6">The sequence shown here is derived from an EMBL/GenBank/DDBJ whole genome shotgun (WGS) entry which is preliminary data.</text>
</comment>
<reference evidence="6" key="1">
    <citation type="submission" date="2021-01" db="EMBL/GenBank/DDBJ databases">
        <authorList>
            <person name="Eckstrom K.M.E."/>
        </authorList>
    </citation>
    <scope>NUCLEOTIDE SEQUENCE</scope>
    <source>
        <strain evidence="6">UVCC 0001</strain>
    </source>
</reference>
<evidence type="ECO:0000313" key="7">
    <source>
        <dbReference type="Proteomes" id="UP001255856"/>
    </source>
</evidence>
<gene>
    <name evidence="6" type="primary">UBC19</name>
    <name evidence="6" type="ORF">QBZ16_003810</name>
</gene>
<feature type="active site" description="Glycyl thioester intermediate" evidence="3">
    <location>
        <position position="89"/>
    </location>
</feature>
<dbReference type="SMART" id="SM00212">
    <property type="entry name" value="UBCc"/>
    <property type="match status" value="1"/>
</dbReference>
<sequence length="150" mass="16524">MDSAAVSKRLQQGLMSLMGSPEKGISAFPQGDSLFCWVGTIEGAEGTVYEGLTFRLSLNFGTEYPFKAPLVKFETSCFHPNVDLQGNICLDILKEKWSAAYSVRTVLQSIQSLLADPNNDSPLNVQAAKMWDGDVEAYRQMVMKAYNASK</sequence>
<feature type="domain" description="UBC core" evidence="5">
    <location>
        <begin position="5"/>
        <end position="150"/>
    </location>
</feature>
<evidence type="ECO:0000259" key="5">
    <source>
        <dbReference type="PROSITE" id="PS50127"/>
    </source>
</evidence>
<dbReference type="SUPFAM" id="SSF54495">
    <property type="entry name" value="UBC-like"/>
    <property type="match status" value="1"/>
</dbReference>
<keyword evidence="4" id="KW-0547">Nucleotide-binding</keyword>
<accession>A0AAD9MI73</accession>
<evidence type="ECO:0000313" key="6">
    <source>
        <dbReference type="EMBL" id="KAK2077942.1"/>
    </source>
</evidence>
<dbReference type="PROSITE" id="PS00183">
    <property type="entry name" value="UBC_1"/>
    <property type="match status" value="1"/>
</dbReference>
<dbReference type="GO" id="GO:0016740">
    <property type="term" value="F:transferase activity"/>
    <property type="evidence" value="ECO:0007669"/>
    <property type="project" value="UniProtKB-KW"/>
</dbReference>
<dbReference type="PROSITE" id="PS50127">
    <property type="entry name" value="UBC_2"/>
    <property type="match status" value="1"/>
</dbReference>
<keyword evidence="7" id="KW-1185">Reference proteome</keyword>
<name>A0AAD9MI73_PROWI</name>
<protein>
    <submittedName>
        <fullName evidence="6">Ubiquitin-conjugating enzyme E2 19</fullName>
    </submittedName>
</protein>
<keyword evidence="2 4" id="KW-0833">Ubl conjugation pathway</keyword>
<dbReference type="EMBL" id="JASFZW010000005">
    <property type="protein sequence ID" value="KAK2077942.1"/>
    <property type="molecule type" value="Genomic_DNA"/>
</dbReference>
<dbReference type="PANTHER" id="PTHR24067">
    <property type="entry name" value="UBIQUITIN-CONJUGATING ENZYME E2"/>
    <property type="match status" value="1"/>
</dbReference>
<comment type="similarity">
    <text evidence="4">Belongs to the ubiquitin-conjugating enzyme family.</text>
</comment>
<evidence type="ECO:0000256" key="3">
    <source>
        <dbReference type="PROSITE-ProRule" id="PRU10133"/>
    </source>
</evidence>
<keyword evidence="4" id="KW-0067">ATP-binding</keyword>
<dbReference type="InterPro" id="IPR016135">
    <property type="entry name" value="UBQ-conjugating_enzyme/RWD"/>
</dbReference>
<dbReference type="GO" id="GO:0005524">
    <property type="term" value="F:ATP binding"/>
    <property type="evidence" value="ECO:0007669"/>
    <property type="project" value="UniProtKB-UniRule"/>
</dbReference>
<evidence type="ECO:0000256" key="1">
    <source>
        <dbReference type="ARBA" id="ARBA00022679"/>
    </source>
</evidence>
<evidence type="ECO:0000256" key="4">
    <source>
        <dbReference type="RuleBase" id="RU362109"/>
    </source>
</evidence>
<keyword evidence="1" id="KW-0808">Transferase</keyword>
<dbReference type="InterPro" id="IPR000608">
    <property type="entry name" value="UBC"/>
</dbReference>
<dbReference type="AlphaFoldDB" id="A0AAD9MI73"/>
<dbReference type="Proteomes" id="UP001255856">
    <property type="component" value="Unassembled WGS sequence"/>
</dbReference>
<evidence type="ECO:0000256" key="2">
    <source>
        <dbReference type="ARBA" id="ARBA00022786"/>
    </source>
</evidence>
<proteinExistence type="inferred from homology"/>
<dbReference type="InterPro" id="IPR023313">
    <property type="entry name" value="UBQ-conjugating_AS"/>
</dbReference>
<organism evidence="6 7">
    <name type="scientific">Prototheca wickerhamii</name>
    <dbReference type="NCBI Taxonomy" id="3111"/>
    <lineage>
        <taxon>Eukaryota</taxon>
        <taxon>Viridiplantae</taxon>
        <taxon>Chlorophyta</taxon>
        <taxon>core chlorophytes</taxon>
        <taxon>Trebouxiophyceae</taxon>
        <taxon>Chlorellales</taxon>
        <taxon>Chlorellaceae</taxon>
        <taxon>Prototheca</taxon>
    </lineage>
</organism>